<protein>
    <submittedName>
        <fullName evidence="1">Uncharacterized protein</fullName>
    </submittedName>
</protein>
<keyword evidence="2" id="KW-1185">Reference proteome</keyword>
<evidence type="ECO:0000313" key="1">
    <source>
        <dbReference type="EMBL" id="RWR52999.1"/>
    </source>
</evidence>
<comment type="caution">
    <text evidence="1">The sequence shown here is derived from an EMBL/GenBank/DDBJ whole genome shotgun (WGS) entry which is preliminary data.</text>
</comment>
<gene>
    <name evidence="1" type="ORF">EOW65_00600</name>
</gene>
<reference evidence="1 2" key="1">
    <citation type="submission" date="2019-01" db="EMBL/GenBank/DDBJ databases">
        <title>Sinorhodobacter populi sp. nov. isolated from the symptomatic bark tissue of Populus euramericana canker.</title>
        <authorList>
            <person name="Xu G."/>
        </authorList>
    </citation>
    <scope>NUCLEOTIDE SEQUENCE [LARGE SCALE GENOMIC DNA]</scope>
    <source>
        <strain evidence="1 2">CCTCC AB2012026</strain>
    </source>
</reference>
<name>A0A443LV20_9RHOB</name>
<evidence type="ECO:0000313" key="2">
    <source>
        <dbReference type="Proteomes" id="UP000286594"/>
    </source>
</evidence>
<accession>A0A443LV20</accession>
<dbReference type="OrthoDB" id="9100791at2"/>
<dbReference type="Proteomes" id="UP000286594">
    <property type="component" value="Unassembled WGS sequence"/>
</dbReference>
<organism evidence="1 2">
    <name type="scientific">Paenirhodobacter ferrireducens</name>
    <dbReference type="NCBI Taxonomy" id="1215032"/>
    <lineage>
        <taxon>Bacteria</taxon>
        <taxon>Pseudomonadati</taxon>
        <taxon>Pseudomonadota</taxon>
        <taxon>Alphaproteobacteria</taxon>
        <taxon>Rhodobacterales</taxon>
        <taxon>Rhodobacter group</taxon>
        <taxon>Paenirhodobacter</taxon>
    </lineage>
</organism>
<dbReference type="EMBL" id="SAVB01000001">
    <property type="protein sequence ID" value="RWR52999.1"/>
    <property type="molecule type" value="Genomic_DNA"/>
</dbReference>
<dbReference type="RefSeq" id="WP_128147085.1">
    <property type="nucleotide sequence ID" value="NZ_SAVB01000001.1"/>
</dbReference>
<proteinExistence type="predicted"/>
<dbReference type="AlphaFoldDB" id="A0A443LV20"/>
<sequence length="97" mass="10601">MSAQLSGPALTLVFLEDAMVLTKRTFADWRAVQDHYPRYKASLAPDGPAHVAEYLSADYPDMPEETGHGWSEVVAAFVASGAEEMPLARDGAWVCRC</sequence>